<comment type="similarity">
    <text evidence="1">Belongs to the NAD(P)-dependent epimerase/dehydratase family.</text>
</comment>
<accession>A0A414LYR2</accession>
<proteinExistence type="inferred from homology"/>
<evidence type="ECO:0000313" key="4">
    <source>
        <dbReference type="Proteomes" id="UP000286271"/>
    </source>
</evidence>
<evidence type="ECO:0000259" key="2">
    <source>
        <dbReference type="Pfam" id="PF01370"/>
    </source>
</evidence>
<dbReference type="CDD" id="cd08946">
    <property type="entry name" value="SDR_e"/>
    <property type="match status" value="1"/>
</dbReference>
<dbReference type="PRINTS" id="PR01713">
    <property type="entry name" value="NUCEPIMERASE"/>
</dbReference>
<organism evidence="3 4">
    <name type="scientific">Roseburia inulinivorans</name>
    <dbReference type="NCBI Taxonomy" id="360807"/>
    <lineage>
        <taxon>Bacteria</taxon>
        <taxon>Bacillati</taxon>
        <taxon>Bacillota</taxon>
        <taxon>Clostridia</taxon>
        <taxon>Lachnospirales</taxon>
        <taxon>Lachnospiraceae</taxon>
        <taxon>Roseburia</taxon>
    </lineage>
</organism>
<dbReference type="Gene3D" id="3.40.50.720">
    <property type="entry name" value="NAD(P)-binding Rossmann-like Domain"/>
    <property type="match status" value="1"/>
</dbReference>
<feature type="domain" description="NAD-dependent epimerase/dehydratase" evidence="2">
    <location>
        <begin position="3"/>
        <end position="216"/>
    </location>
</feature>
<name>A0A414LYR2_9FIRM</name>
<dbReference type="PANTHER" id="PTHR43000">
    <property type="entry name" value="DTDP-D-GLUCOSE 4,6-DEHYDRATASE-RELATED"/>
    <property type="match status" value="1"/>
</dbReference>
<reference evidence="3 4" key="1">
    <citation type="submission" date="2018-08" db="EMBL/GenBank/DDBJ databases">
        <title>A genome reference for cultivated species of the human gut microbiota.</title>
        <authorList>
            <person name="Zou Y."/>
            <person name="Xue W."/>
            <person name="Luo G."/>
        </authorList>
    </citation>
    <scope>NUCLEOTIDE SEQUENCE [LARGE SCALE GENOMIC DNA]</scope>
    <source>
        <strain evidence="3 4">AM27-11</strain>
    </source>
</reference>
<comment type="caution">
    <text evidence="3">The sequence shown here is derived from an EMBL/GenBank/DDBJ whole genome shotgun (WGS) entry which is preliminary data.</text>
</comment>
<dbReference type="AlphaFoldDB" id="A0A414LYR2"/>
<dbReference type="EMBL" id="QSKW01000002">
    <property type="protein sequence ID" value="RHF00041.1"/>
    <property type="molecule type" value="Genomic_DNA"/>
</dbReference>
<dbReference type="RefSeq" id="WP_118929717.1">
    <property type="nucleotide sequence ID" value="NZ_QSKW01000002.1"/>
</dbReference>
<dbReference type="Pfam" id="PF01370">
    <property type="entry name" value="Epimerase"/>
    <property type="match status" value="1"/>
</dbReference>
<sequence length="287" mass="32933">MNILVTGAEGFIGKKLVKSLKEAGHNVIMHCYADGDISQKDGLKRYEDRNIDVIYHLAARTFVPDSWNDTYEYFQTNMMGTIAVLEFCRKQHCTAVLMSTYVYGEPKFLPVSEKHPTVAITPYHETKILLEDIGSFYADKFQIPVTVFRPFNVYGAGQNENFLLPKIMKQILDESISEIRLMDLKPKRDYVYIDDVIEIMLCALQVKEGFNVYNIGTGKSYSVEEALNICMDVTGIHKAYCATNEVRTQEVSDCVADMSKVRNTFDYEIKYSLPDGIRKWYEELILI</sequence>
<dbReference type="InterPro" id="IPR036291">
    <property type="entry name" value="NAD(P)-bd_dom_sf"/>
</dbReference>
<protein>
    <submittedName>
        <fullName evidence="3">NAD(P)-dependent oxidoreductase</fullName>
    </submittedName>
</protein>
<evidence type="ECO:0000256" key="1">
    <source>
        <dbReference type="ARBA" id="ARBA00007637"/>
    </source>
</evidence>
<dbReference type="Proteomes" id="UP000286271">
    <property type="component" value="Unassembled WGS sequence"/>
</dbReference>
<dbReference type="SUPFAM" id="SSF51735">
    <property type="entry name" value="NAD(P)-binding Rossmann-fold domains"/>
    <property type="match status" value="1"/>
</dbReference>
<evidence type="ECO:0000313" key="3">
    <source>
        <dbReference type="EMBL" id="RHF00041.1"/>
    </source>
</evidence>
<gene>
    <name evidence="3" type="ORF">DW707_02220</name>
</gene>
<dbReference type="InterPro" id="IPR001509">
    <property type="entry name" value="Epimerase_deHydtase"/>
</dbReference>